<evidence type="ECO:0000313" key="1">
    <source>
        <dbReference type="EMBL" id="MCH7412130.1"/>
    </source>
</evidence>
<protein>
    <submittedName>
        <fullName evidence="1">Tetratricopeptide repeat protein</fullName>
    </submittedName>
</protein>
<dbReference type="InterPro" id="IPR011990">
    <property type="entry name" value="TPR-like_helical_dom_sf"/>
</dbReference>
<dbReference type="RefSeq" id="WP_241409520.1">
    <property type="nucleotide sequence ID" value="NZ_JAKZGO010000001.1"/>
</dbReference>
<organism evidence="1 2">
    <name type="scientific">Belliella alkalica</name>
    <dbReference type="NCBI Taxonomy" id="1730871"/>
    <lineage>
        <taxon>Bacteria</taxon>
        <taxon>Pseudomonadati</taxon>
        <taxon>Bacteroidota</taxon>
        <taxon>Cytophagia</taxon>
        <taxon>Cytophagales</taxon>
        <taxon>Cyclobacteriaceae</taxon>
        <taxon>Belliella</taxon>
    </lineage>
</organism>
<comment type="caution">
    <text evidence="1">The sequence shown here is derived from an EMBL/GenBank/DDBJ whole genome shotgun (WGS) entry which is preliminary data.</text>
</comment>
<dbReference type="Proteomes" id="UP001165430">
    <property type="component" value="Unassembled WGS sequence"/>
</dbReference>
<name>A0ABS9V6T7_9BACT</name>
<accession>A0ABS9V6T7</accession>
<dbReference type="EMBL" id="JAKZGO010000001">
    <property type="protein sequence ID" value="MCH7412130.1"/>
    <property type="molecule type" value="Genomic_DNA"/>
</dbReference>
<dbReference type="SUPFAM" id="SSF48452">
    <property type="entry name" value="TPR-like"/>
    <property type="match status" value="1"/>
</dbReference>
<proteinExistence type="predicted"/>
<keyword evidence="2" id="KW-1185">Reference proteome</keyword>
<gene>
    <name evidence="1" type="ORF">MM213_01435</name>
</gene>
<evidence type="ECO:0000313" key="2">
    <source>
        <dbReference type="Proteomes" id="UP001165430"/>
    </source>
</evidence>
<reference evidence="1" key="1">
    <citation type="submission" date="2022-03" db="EMBL/GenBank/DDBJ databases">
        <title>De novo assembled genomes of Belliella spp. (Cyclobacteriaceae) strains.</title>
        <authorList>
            <person name="Szabo A."/>
            <person name="Korponai K."/>
            <person name="Felfoldi T."/>
        </authorList>
    </citation>
    <scope>NUCLEOTIDE SEQUENCE</scope>
    <source>
        <strain evidence="1">DSM 111903</strain>
    </source>
</reference>
<sequence length="110" mass="12918">MSNLSRIETLKSYAESEPENPFNWYALALEFRNEDPQMALHYFNKLLNDHKVYLPTYYHAAALCSDLNLIDEAKKIYEDGISLAKLQQNSHALRELQNSYQNFLFDQDLI</sequence>
<dbReference type="Gene3D" id="1.25.40.10">
    <property type="entry name" value="Tetratricopeptide repeat domain"/>
    <property type="match status" value="1"/>
</dbReference>